<gene>
    <name evidence="5" type="ORF">SAMN04488513_101998</name>
</gene>
<dbReference type="GO" id="GO:0003700">
    <property type="term" value="F:DNA-binding transcription factor activity"/>
    <property type="evidence" value="ECO:0007669"/>
    <property type="project" value="InterPro"/>
</dbReference>
<evidence type="ECO:0000313" key="5">
    <source>
        <dbReference type="EMBL" id="SHI68839.1"/>
    </source>
</evidence>
<reference evidence="6" key="1">
    <citation type="submission" date="2016-11" db="EMBL/GenBank/DDBJ databases">
        <authorList>
            <person name="Varghese N."/>
            <person name="Submissions S."/>
        </authorList>
    </citation>
    <scope>NUCLEOTIDE SEQUENCE [LARGE SCALE GENOMIC DNA]</scope>
    <source>
        <strain evidence="6">DSM 19858</strain>
    </source>
</reference>
<dbReference type="InterPro" id="IPR036163">
    <property type="entry name" value="HMA_dom_sf"/>
</dbReference>
<dbReference type="AlphaFoldDB" id="A0A1M6D6K7"/>
<dbReference type="EMBL" id="FQYU01000001">
    <property type="protein sequence ID" value="SHI68839.1"/>
    <property type="molecule type" value="Genomic_DNA"/>
</dbReference>
<dbReference type="Proteomes" id="UP000184543">
    <property type="component" value="Unassembled WGS sequence"/>
</dbReference>
<feature type="domain" description="HTH araC/xylS-type" evidence="4">
    <location>
        <begin position="76"/>
        <end position="176"/>
    </location>
</feature>
<dbReference type="OrthoDB" id="952277at2"/>
<sequence>MEIVIHVKNMVCDRCKMVVSQSVKDLGLTLVKVELGAVTLGADPAPDYRLLGQALEAKGFELILDKNQVLVEEMKSTLIDFVDPNGRRQEENLSSFLSKKLNKDYSVLSKLFSKTEGISVEKYVINLKIERAKELIQMNDLSFSQIAYTLGYKSSSHLARQFKAVTGLSMSAYKESEDWQRKPLDRIV</sequence>
<dbReference type="PANTHER" id="PTHR43280">
    <property type="entry name" value="ARAC-FAMILY TRANSCRIPTIONAL REGULATOR"/>
    <property type="match status" value="1"/>
</dbReference>
<dbReference type="PANTHER" id="PTHR43280:SF2">
    <property type="entry name" value="HTH-TYPE TRANSCRIPTIONAL REGULATOR EXSA"/>
    <property type="match status" value="1"/>
</dbReference>
<accession>A0A1M6D6K7</accession>
<keyword evidence="3" id="KW-0804">Transcription</keyword>
<dbReference type="SMART" id="SM00342">
    <property type="entry name" value="HTH_ARAC"/>
    <property type="match status" value="1"/>
</dbReference>
<name>A0A1M6D6K7_9FLAO</name>
<dbReference type="GO" id="GO:0046872">
    <property type="term" value="F:metal ion binding"/>
    <property type="evidence" value="ECO:0007669"/>
    <property type="project" value="InterPro"/>
</dbReference>
<dbReference type="Pfam" id="PF12833">
    <property type="entry name" value="HTH_18"/>
    <property type="match status" value="1"/>
</dbReference>
<dbReference type="STRING" id="192903.SAMN04488513_101998"/>
<evidence type="ECO:0000259" key="4">
    <source>
        <dbReference type="PROSITE" id="PS01124"/>
    </source>
</evidence>
<evidence type="ECO:0000256" key="2">
    <source>
        <dbReference type="ARBA" id="ARBA00023125"/>
    </source>
</evidence>
<protein>
    <submittedName>
        <fullName evidence="5">Helix-turn-helix domain-containing protein</fullName>
    </submittedName>
</protein>
<dbReference type="PROSITE" id="PS01124">
    <property type="entry name" value="HTH_ARAC_FAMILY_2"/>
    <property type="match status" value="1"/>
</dbReference>
<keyword evidence="1" id="KW-0805">Transcription regulation</keyword>
<evidence type="ECO:0000256" key="3">
    <source>
        <dbReference type="ARBA" id="ARBA00023163"/>
    </source>
</evidence>
<dbReference type="GO" id="GO:0043565">
    <property type="term" value="F:sequence-specific DNA binding"/>
    <property type="evidence" value="ECO:0007669"/>
    <property type="project" value="InterPro"/>
</dbReference>
<dbReference type="RefSeq" id="WP_072989395.1">
    <property type="nucleotide sequence ID" value="NZ_FQYU01000001.1"/>
</dbReference>
<proteinExistence type="predicted"/>
<dbReference type="SUPFAM" id="SSF46689">
    <property type="entry name" value="Homeodomain-like"/>
    <property type="match status" value="1"/>
</dbReference>
<keyword evidence="2" id="KW-0238">DNA-binding</keyword>
<organism evidence="5 6">
    <name type="scientific">Pseudozobellia thermophila</name>
    <dbReference type="NCBI Taxonomy" id="192903"/>
    <lineage>
        <taxon>Bacteria</taxon>
        <taxon>Pseudomonadati</taxon>
        <taxon>Bacteroidota</taxon>
        <taxon>Flavobacteriia</taxon>
        <taxon>Flavobacteriales</taxon>
        <taxon>Flavobacteriaceae</taxon>
        <taxon>Pseudozobellia</taxon>
    </lineage>
</organism>
<evidence type="ECO:0000313" key="6">
    <source>
        <dbReference type="Proteomes" id="UP000184543"/>
    </source>
</evidence>
<keyword evidence="6" id="KW-1185">Reference proteome</keyword>
<evidence type="ECO:0000256" key="1">
    <source>
        <dbReference type="ARBA" id="ARBA00023015"/>
    </source>
</evidence>
<dbReference type="SUPFAM" id="SSF55008">
    <property type="entry name" value="HMA, heavy metal-associated domain"/>
    <property type="match status" value="1"/>
</dbReference>
<dbReference type="InterPro" id="IPR009057">
    <property type="entry name" value="Homeodomain-like_sf"/>
</dbReference>
<dbReference type="InterPro" id="IPR018060">
    <property type="entry name" value="HTH_AraC"/>
</dbReference>
<dbReference type="Gene3D" id="1.10.10.60">
    <property type="entry name" value="Homeodomain-like"/>
    <property type="match status" value="1"/>
</dbReference>